<dbReference type="AlphaFoldDB" id="A0AAV4R845"/>
<feature type="non-terminal residue" evidence="2">
    <location>
        <position position="1"/>
    </location>
</feature>
<proteinExistence type="predicted"/>
<keyword evidence="3" id="KW-1185">Reference proteome</keyword>
<feature type="compositionally biased region" description="Low complexity" evidence="1">
    <location>
        <begin position="84"/>
        <end position="93"/>
    </location>
</feature>
<feature type="compositionally biased region" description="Polar residues" evidence="1">
    <location>
        <begin position="51"/>
        <end position="60"/>
    </location>
</feature>
<sequence length="107" mass="12525">LPQTASPLSTEKQPPTLRAKPGAPQPWETHGHRRRYRKRGHHHHHGVQLLRSVSTPTPNRNRQHQPRQFNDLWVKLDTQDKSSSDMNSDSMLRNSRKKTAFMESFKK</sequence>
<feature type="region of interest" description="Disordered" evidence="1">
    <location>
        <begin position="1"/>
        <end position="107"/>
    </location>
</feature>
<evidence type="ECO:0000256" key="1">
    <source>
        <dbReference type="SAM" id="MobiDB-lite"/>
    </source>
</evidence>
<feature type="compositionally biased region" description="Basic residues" evidence="1">
    <location>
        <begin position="31"/>
        <end position="46"/>
    </location>
</feature>
<protein>
    <submittedName>
        <fullName evidence="2">Uncharacterized protein</fullName>
    </submittedName>
</protein>
<name>A0AAV4R845_CAEEX</name>
<reference evidence="2 3" key="1">
    <citation type="submission" date="2021-06" db="EMBL/GenBank/DDBJ databases">
        <title>Caerostris extrusa draft genome.</title>
        <authorList>
            <person name="Kono N."/>
            <person name="Arakawa K."/>
        </authorList>
    </citation>
    <scope>NUCLEOTIDE SEQUENCE [LARGE SCALE GENOMIC DNA]</scope>
</reference>
<dbReference type="Proteomes" id="UP001054945">
    <property type="component" value="Unassembled WGS sequence"/>
</dbReference>
<feature type="compositionally biased region" description="Polar residues" evidence="1">
    <location>
        <begin position="1"/>
        <end position="13"/>
    </location>
</feature>
<dbReference type="EMBL" id="BPLR01007362">
    <property type="protein sequence ID" value="GIY16347.1"/>
    <property type="molecule type" value="Genomic_DNA"/>
</dbReference>
<organism evidence="2 3">
    <name type="scientific">Caerostris extrusa</name>
    <name type="common">Bark spider</name>
    <name type="synonym">Caerostris bankana</name>
    <dbReference type="NCBI Taxonomy" id="172846"/>
    <lineage>
        <taxon>Eukaryota</taxon>
        <taxon>Metazoa</taxon>
        <taxon>Ecdysozoa</taxon>
        <taxon>Arthropoda</taxon>
        <taxon>Chelicerata</taxon>
        <taxon>Arachnida</taxon>
        <taxon>Araneae</taxon>
        <taxon>Araneomorphae</taxon>
        <taxon>Entelegynae</taxon>
        <taxon>Araneoidea</taxon>
        <taxon>Araneidae</taxon>
        <taxon>Caerostris</taxon>
    </lineage>
</organism>
<comment type="caution">
    <text evidence="2">The sequence shown here is derived from an EMBL/GenBank/DDBJ whole genome shotgun (WGS) entry which is preliminary data.</text>
</comment>
<evidence type="ECO:0000313" key="2">
    <source>
        <dbReference type="EMBL" id="GIY16347.1"/>
    </source>
</evidence>
<accession>A0AAV4R845</accession>
<evidence type="ECO:0000313" key="3">
    <source>
        <dbReference type="Proteomes" id="UP001054945"/>
    </source>
</evidence>
<gene>
    <name evidence="2" type="ORF">CEXT_708501</name>
</gene>